<evidence type="ECO:0000256" key="8">
    <source>
        <dbReference type="ARBA" id="ARBA00039381"/>
    </source>
</evidence>
<dbReference type="GO" id="GO:0005886">
    <property type="term" value="C:plasma membrane"/>
    <property type="evidence" value="ECO:0007669"/>
    <property type="project" value="UniProtKB-SubCell"/>
</dbReference>
<reference evidence="10" key="2">
    <citation type="journal article" date="2021" name="PeerJ">
        <title>Extensive microbial diversity within the chicken gut microbiome revealed by metagenomics and culture.</title>
        <authorList>
            <person name="Gilroy R."/>
            <person name="Ravi A."/>
            <person name="Getino M."/>
            <person name="Pursley I."/>
            <person name="Horton D.L."/>
            <person name="Alikhan N.F."/>
            <person name="Baker D."/>
            <person name="Gharbi K."/>
            <person name="Hall N."/>
            <person name="Watson M."/>
            <person name="Adriaenssens E.M."/>
            <person name="Foster-Nyarko E."/>
            <person name="Jarju S."/>
            <person name="Secka A."/>
            <person name="Antonio M."/>
            <person name="Oren A."/>
            <person name="Chaudhuri R.R."/>
            <person name="La Ragione R."/>
            <person name="Hildebrand F."/>
            <person name="Pallen M.J."/>
        </authorList>
    </citation>
    <scope>NUCLEOTIDE SEQUENCE</scope>
    <source>
        <strain evidence="10">CHK178-757</strain>
    </source>
</reference>
<evidence type="ECO:0000256" key="4">
    <source>
        <dbReference type="ARBA" id="ARBA00022519"/>
    </source>
</evidence>
<evidence type="ECO:0000256" key="7">
    <source>
        <dbReference type="ARBA" id="ARBA00023136"/>
    </source>
</evidence>
<dbReference type="Pfam" id="PF02653">
    <property type="entry name" value="BPD_transp_2"/>
    <property type="match status" value="1"/>
</dbReference>
<feature type="transmembrane region" description="Helical" evidence="9">
    <location>
        <begin position="55"/>
        <end position="76"/>
    </location>
</feature>
<dbReference type="PANTHER" id="PTHR32196:SF71">
    <property type="entry name" value="AUTOINDUCER 2 IMPORT SYSTEM PERMEASE PROTEIN LSRD"/>
    <property type="match status" value="1"/>
</dbReference>
<protein>
    <recommendedName>
        <fullName evidence="8">Autoinducer 2 import system permease protein LsrD</fullName>
    </recommendedName>
</protein>
<sequence>MSEANGKTFDLKEWIKHHVTDLAAYGGLIVCLIIFSVLPPMFGENLWSAEKLSTLMANVIVTALMSVGAVFVYSMGHMDISIGGQVRIYATLMVLLGNMTGSLVWGIILSLVIAIVIALINGATGELLHIFPVIPSLVFMMVLNGISSIIYNNLGSRNIVLRDIDYSIFRNPVVMVVVLVVETLIISYLFKFTKFGKNAKAIGANEVAAKQSGINLLKYKMISYVVMGCCVTVASIFQMGYTGSASDSTGTGFEMDVMVALILGGMPLSGGMRSKVSCAIVGAFTFAILDVGLPLVGITANTTFIIKALLFIVIVLITCRKKGGVLPR</sequence>
<comment type="caution">
    <text evidence="10">The sequence shown here is derived from an EMBL/GenBank/DDBJ whole genome shotgun (WGS) entry which is preliminary data.</text>
</comment>
<dbReference type="CDD" id="cd06579">
    <property type="entry name" value="TM_PBP1_transp_AraH_like"/>
    <property type="match status" value="1"/>
</dbReference>
<dbReference type="InterPro" id="IPR001851">
    <property type="entry name" value="ABC_transp_permease"/>
</dbReference>
<feature type="transmembrane region" description="Helical" evidence="9">
    <location>
        <begin position="88"/>
        <end position="120"/>
    </location>
</feature>
<evidence type="ECO:0000313" key="11">
    <source>
        <dbReference type="Proteomes" id="UP000823927"/>
    </source>
</evidence>
<evidence type="ECO:0000313" key="10">
    <source>
        <dbReference type="EMBL" id="HIS47783.1"/>
    </source>
</evidence>
<evidence type="ECO:0000256" key="2">
    <source>
        <dbReference type="ARBA" id="ARBA00022448"/>
    </source>
</evidence>
<organism evidence="10 11">
    <name type="scientific">Candidatus Scybalocola faecigallinarum</name>
    <dbReference type="NCBI Taxonomy" id="2840941"/>
    <lineage>
        <taxon>Bacteria</taxon>
        <taxon>Bacillati</taxon>
        <taxon>Bacillota</taxon>
        <taxon>Clostridia</taxon>
        <taxon>Lachnospirales</taxon>
        <taxon>Lachnospiraceae</taxon>
        <taxon>Lachnospiraceae incertae sedis</taxon>
        <taxon>Candidatus Scybalocola (ex Gilroy et al. 2021)</taxon>
    </lineage>
</organism>
<keyword evidence="7 9" id="KW-0472">Membrane</keyword>
<feature type="transmembrane region" description="Helical" evidence="9">
    <location>
        <begin position="22"/>
        <end position="43"/>
    </location>
</feature>
<evidence type="ECO:0000256" key="3">
    <source>
        <dbReference type="ARBA" id="ARBA00022475"/>
    </source>
</evidence>
<keyword evidence="5 9" id="KW-0812">Transmembrane</keyword>
<dbReference type="AlphaFoldDB" id="A0A9D1F508"/>
<proteinExistence type="predicted"/>
<evidence type="ECO:0000256" key="6">
    <source>
        <dbReference type="ARBA" id="ARBA00022989"/>
    </source>
</evidence>
<keyword evidence="4" id="KW-0997">Cell inner membrane</keyword>
<feature type="transmembrane region" description="Helical" evidence="9">
    <location>
        <begin position="276"/>
        <end position="296"/>
    </location>
</feature>
<evidence type="ECO:0000256" key="5">
    <source>
        <dbReference type="ARBA" id="ARBA00022692"/>
    </source>
</evidence>
<feature type="transmembrane region" description="Helical" evidence="9">
    <location>
        <begin position="302"/>
        <end position="319"/>
    </location>
</feature>
<keyword evidence="6 9" id="KW-1133">Transmembrane helix</keyword>
<keyword evidence="2" id="KW-0813">Transport</keyword>
<dbReference type="GO" id="GO:0022857">
    <property type="term" value="F:transmembrane transporter activity"/>
    <property type="evidence" value="ECO:0007669"/>
    <property type="project" value="InterPro"/>
</dbReference>
<dbReference type="PANTHER" id="PTHR32196">
    <property type="entry name" value="ABC TRANSPORTER PERMEASE PROTEIN YPHD-RELATED-RELATED"/>
    <property type="match status" value="1"/>
</dbReference>
<dbReference type="Proteomes" id="UP000823927">
    <property type="component" value="Unassembled WGS sequence"/>
</dbReference>
<feature type="transmembrane region" description="Helical" evidence="9">
    <location>
        <begin position="171"/>
        <end position="190"/>
    </location>
</feature>
<feature type="transmembrane region" description="Helical" evidence="9">
    <location>
        <begin position="221"/>
        <end position="241"/>
    </location>
</feature>
<keyword evidence="3" id="KW-1003">Cell membrane</keyword>
<dbReference type="EMBL" id="DVIT01000033">
    <property type="protein sequence ID" value="HIS47783.1"/>
    <property type="molecule type" value="Genomic_DNA"/>
</dbReference>
<evidence type="ECO:0000256" key="1">
    <source>
        <dbReference type="ARBA" id="ARBA00004651"/>
    </source>
</evidence>
<accession>A0A9D1F508</accession>
<evidence type="ECO:0000256" key="9">
    <source>
        <dbReference type="SAM" id="Phobius"/>
    </source>
</evidence>
<comment type="subcellular location">
    <subcellularLocation>
        <location evidence="1">Cell membrane</location>
        <topology evidence="1">Multi-pass membrane protein</topology>
    </subcellularLocation>
</comment>
<gene>
    <name evidence="10" type="ORF">IAB46_09595</name>
</gene>
<feature type="transmembrane region" description="Helical" evidence="9">
    <location>
        <begin position="127"/>
        <end position="151"/>
    </location>
</feature>
<name>A0A9D1F508_9FIRM</name>
<reference evidence="10" key="1">
    <citation type="submission" date="2020-10" db="EMBL/GenBank/DDBJ databases">
        <authorList>
            <person name="Gilroy R."/>
        </authorList>
    </citation>
    <scope>NUCLEOTIDE SEQUENCE</scope>
    <source>
        <strain evidence="10">CHK178-757</strain>
    </source>
</reference>